<dbReference type="PROSITE" id="PS50893">
    <property type="entry name" value="ABC_TRANSPORTER_2"/>
    <property type="match status" value="2"/>
</dbReference>
<evidence type="ECO:0000313" key="11">
    <source>
        <dbReference type="EMBL" id="PIE34794.1"/>
    </source>
</evidence>
<reference evidence="11 12" key="1">
    <citation type="submission" date="2017-10" db="EMBL/GenBank/DDBJ databases">
        <title>Novel microbial diversity and functional potential in the marine mammal oral microbiome.</title>
        <authorList>
            <person name="Dudek N.K."/>
            <person name="Sun C.L."/>
            <person name="Burstein D."/>
            <person name="Kantor R.S."/>
            <person name="Aliaga Goltsman D.S."/>
            <person name="Bik E.M."/>
            <person name="Thomas B.C."/>
            <person name="Banfield J.F."/>
            <person name="Relman D.A."/>
        </authorList>
    </citation>
    <scope>NUCLEOTIDE SEQUENCE [LARGE SCALE GENOMIC DNA]</scope>
    <source>
        <strain evidence="11">DOLJORAL78_47_16</strain>
    </source>
</reference>
<keyword evidence="9" id="KW-0472">Membrane</keyword>
<dbReference type="SMART" id="SM00382">
    <property type="entry name" value="AAA"/>
    <property type="match status" value="2"/>
</dbReference>
<dbReference type="CDD" id="cd03216">
    <property type="entry name" value="ABC_Carb_Monos_I"/>
    <property type="match status" value="1"/>
</dbReference>
<keyword evidence="8" id="KW-1278">Translocase</keyword>
<keyword evidence="6" id="KW-0547">Nucleotide-binding</keyword>
<gene>
    <name evidence="11" type="ORF">CSA56_06835</name>
</gene>
<dbReference type="AlphaFoldDB" id="A0A2G6KGJ5"/>
<feature type="domain" description="ABC transporter" evidence="10">
    <location>
        <begin position="250"/>
        <end position="497"/>
    </location>
</feature>
<dbReference type="Pfam" id="PF00005">
    <property type="entry name" value="ABC_tran"/>
    <property type="match status" value="2"/>
</dbReference>
<name>A0A2G6KGJ5_9BACT</name>
<sequence length="499" mass="54856">MPLLRVQGIGKSYPGVRALDKVDLDVRRGEVHCLAGENGAGKSTLIEIIGGTHKKDEGSILLNGEEIDFTSPKHAQEQGIAVLHQELPVLPYLSVAENIFLARQPRTQFGMVNYAEMNRQAKHWLDIIGADVNPKTLLGKLPLAKQQLVSIAKALSLEAQIIILDEPSAILTNIELQRLFEIIHSLKTEGRGIVYISHRLEEIFEIGDRVTVLRNGTLVDTKPIGETSKEALIKMMVGREVLEETEAAHHDTGTIGKSILSVKGITRHGLLHNISFDVYQGEILGIFGLVGSGRTELARAIIGADPIDSGEIFIEQTKVDIRSPKHAIEQGLCLAPEDRKHQGLFLGKSVQENIVLPNLKTLRNGFILNYKSIMSYATGFVKKLNIATPTITQKVKLLSGGNQQKVVLAKWLGIQSKVFIFDEPTRGIDVGAKEEIRALIEMLAREGKAVVMISSELPEIMSMSDRILVMHEGGMIQELSRKDATKEKLLAYSMGVTSS</sequence>
<feature type="domain" description="ABC transporter" evidence="10">
    <location>
        <begin position="4"/>
        <end position="240"/>
    </location>
</feature>
<dbReference type="SUPFAM" id="SSF52540">
    <property type="entry name" value="P-loop containing nucleoside triphosphate hydrolases"/>
    <property type="match status" value="2"/>
</dbReference>
<accession>A0A2G6KGJ5</accession>
<keyword evidence="7 11" id="KW-0067">ATP-binding</keyword>
<dbReference type="InterPro" id="IPR027417">
    <property type="entry name" value="P-loop_NTPase"/>
</dbReference>
<evidence type="ECO:0000256" key="7">
    <source>
        <dbReference type="ARBA" id="ARBA00022840"/>
    </source>
</evidence>
<comment type="caution">
    <text evidence="11">The sequence shown here is derived from an EMBL/GenBank/DDBJ whole genome shotgun (WGS) entry which is preliminary data.</text>
</comment>
<evidence type="ECO:0000313" key="12">
    <source>
        <dbReference type="Proteomes" id="UP000230821"/>
    </source>
</evidence>
<dbReference type="GO" id="GO:0005886">
    <property type="term" value="C:plasma membrane"/>
    <property type="evidence" value="ECO:0007669"/>
    <property type="project" value="UniProtKB-SubCell"/>
</dbReference>
<evidence type="ECO:0000256" key="9">
    <source>
        <dbReference type="ARBA" id="ARBA00023136"/>
    </source>
</evidence>
<dbReference type="PANTHER" id="PTHR43790:SF3">
    <property type="entry name" value="D-ALLOSE IMPORT ATP-BINDING PROTEIN ALSA-RELATED"/>
    <property type="match status" value="1"/>
</dbReference>
<dbReference type="GO" id="GO:0016887">
    <property type="term" value="F:ATP hydrolysis activity"/>
    <property type="evidence" value="ECO:0007669"/>
    <property type="project" value="InterPro"/>
</dbReference>
<evidence type="ECO:0000256" key="1">
    <source>
        <dbReference type="ARBA" id="ARBA00004202"/>
    </source>
</evidence>
<dbReference type="InterPro" id="IPR050107">
    <property type="entry name" value="ABC_carbohydrate_import_ATPase"/>
</dbReference>
<dbReference type="FunFam" id="3.40.50.300:FF:000127">
    <property type="entry name" value="Ribose import ATP-binding protein RbsA"/>
    <property type="match status" value="1"/>
</dbReference>
<keyword evidence="2" id="KW-0813">Transport</keyword>
<evidence type="ECO:0000256" key="6">
    <source>
        <dbReference type="ARBA" id="ARBA00022741"/>
    </source>
</evidence>
<evidence type="ECO:0000256" key="3">
    <source>
        <dbReference type="ARBA" id="ARBA00022475"/>
    </source>
</evidence>
<keyword evidence="5" id="KW-0677">Repeat</keyword>
<dbReference type="CDD" id="cd03215">
    <property type="entry name" value="ABC_Carb_Monos_II"/>
    <property type="match status" value="1"/>
</dbReference>
<dbReference type="PANTHER" id="PTHR43790">
    <property type="entry name" value="CARBOHYDRATE TRANSPORT ATP-BINDING PROTEIN MG119-RELATED"/>
    <property type="match status" value="1"/>
</dbReference>
<keyword evidence="4" id="KW-0762">Sugar transport</keyword>
<dbReference type="PROSITE" id="PS00211">
    <property type="entry name" value="ABC_TRANSPORTER_1"/>
    <property type="match status" value="1"/>
</dbReference>
<dbReference type="InterPro" id="IPR003439">
    <property type="entry name" value="ABC_transporter-like_ATP-bd"/>
</dbReference>
<dbReference type="Proteomes" id="UP000230821">
    <property type="component" value="Unassembled WGS sequence"/>
</dbReference>
<dbReference type="InterPro" id="IPR003593">
    <property type="entry name" value="AAA+_ATPase"/>
</dbReference>
<comment type="subcellular location">
    <subcellularLocation>
        <location evidence="1">Cell membrane</location>
        <topology evidence="1">Peripheral membrane protein</topology>
    </subcellularLocation>
</comment>
<protein>
    <submittedName>
        <fullName evidence="11">D-xylose ABC transporter ATP-binding protein</fullName>
    </submittedName>
</protein>
<evidence type="ECO:0000256" key="5">
    <source>
        <dbReference type="ARBA" id="ARBA00022737"/>
    </source>
</evidence>
<organism evidence="11 12">
    <name type="scientific">candidate division KSB3 bacterium</name>
    <dbReference type="NCBI Taxonomy" id="2044937"/>
    <lineage>
        <taxon>Bacteria</taxon>
        <taxon>candidate division KSB3</taxon>
    </lineage>
</organism>
<dbReference type="InterPro" id="IPR017871">
    <property type="entry name" value="ABC_transporter-like_CS"/>
</dbReference>
<proteinExistence type="predicted"/>
<evidence type="ECO:0000259" key="10">
    <source>
        <dbReference type="PROSITE" id="PS50893"/>
    </source>
</evidence>
<evidence type="ECO:0000256" key="8">
    <source>
        <dbReference type="ARBA" id="ARBA00022967"/>
    </source>
</evidence>
<dbReference type="EMBL" id="PDSK01000076">
    <property type="protein sequence ID" value="PIE34794.1"/>
    <property type="molecule type" value="Genomic_DNA"/>
</dbReference>
<dbReference type="GO" id="GO:0005524">
    <property type="term" value="F:ATP binding"/>
    <property type="evidence" value="ECO:0007669"/>
    <property type="project" value="UniProtKB-KW"/>
</dbReference>
<keyword evidence="3" id="KW-1003">Cell membrane</keyword>
<dbReference type="Gene3D" id="3.40.50.300">
    <property type="entry name" value="P-loop containing nucleotide triphosphate hydrolases"/>
    <property type="match status" value="2"/>
</dbReference>
<evidence type="ECO:0000256" key="4">
    <source>
        <dbReference type="ARBA" id="ARBA00022597"/>
    </source>
</evidence>
<evidence type="ECO:0000256" key="2">
    <source>
        <dbReference type="ARBA" id="ARBA00022448"/>
    </source>
</evidence>